<reference evidence="1 2" key="2">
    <citation type="submission" date="2015-01" db="EMBL/GenBank/DDBJ databases">
        <authorList>
            <consortium name="NBRP consortium"/>
            <person name="Sawabe T."/>
            <person name="Meirelles P."/>
            <person name="Feng G."/>
            <person name="Sayaka M."/>
            <person name="Hattori M."/>
            <person name="Ohkuma M."/>
        </authorList>
    </citation>
    <scope>NUCLEOTIDE SEQUENCE [LARGE SCALE GENOMIC DNA]</scope>
    <source>
        <strain evidence="1 2">JCM19232</strain>
    </source>
</reference>
<dbReference type="InterPro" id="IPR036721">
    <property type="entry name" value="RCK_C_sf"/>
</dbReference>
<organism evidence="1 2">
    <name type="scientific">Vibrio ishigakensis</name>
    <dbReference type="NCBI Taxonomy" id="1481914"/>
    <lineage>
        <taxon>Bacteria</taxon>
        <taxon>Pseudomonadati</taxon>
        <taxon>Pseudomonadota</taxon>
        <taxon>Gammaproteobacteria</taxon>
        <taxon>Vibrionales</taxon>
        <taxon>Vibrionaceae</taxon>
        <taxon>Vibrio</taxon>
    </lineage>
</organism>
<dbReference type="Gene3D" id="3.30.70.1450">
    <property type="entry name" value="Regulator of K+ conductance, C-terminal domain"/>
    <property type="match status" value="1"/>
</dbReference>
<protein>
    <submittedName>
        <fullName evidence="1">Trk system potassium uptake protein trkA</fullName>
    </submittedName>
</protein>
<name>A0A0B8PRU2_9VIBR</name>
<proteinExistence type="predicted"/>
<accession>A0A0B8PRU2</accession>
<dbReference type="EMBL" id="BBSA01000019">
    <property type="protein sequence ID" value="GAM65359.1"/>
    <property type="molecule type" value="Genomic_DNA"/>
</dbReference>
<dbReference type="AlphaFoldDB" id="A0A0B8PRU2"/>
<dbReference type="GO" id="GO:0006813">
    <property type="term" value="P:potassium ion transport"/>
    <property type="evidence" value="ECO:0007669"/>
    <property type="project" value="InterPro"/>
</dbReference>
<gene>
    <name evidence="1" type="ORF">JCM19232_2959</name>
</gene>
<comment type="caution">
    <text evidence="1">The sequence shown here is derived from an EMBL/GenBank/DDBJ whole genome shotgun (WGS) entry which is preliminary data.</text>
</comment>
<reference evidence="1 2" key="1">
    <citation type="submission" date="2015-01" db="EMBL/GenBank/DDBJ databases">
        <title>Vibrio sp. C5 JCM 19232 whole genome shotgun sequence.</title>
        <authorList>
            <person name="Sawabe T."/>
            <person name="Meirelles P."/>
            <person name="Feng G."/>
            <person name="Sayaka M."/>
            <person name="Hattori M."/>
            <person name="Ohkuma M."/>
        </authorList>
    </citation>
    <scope>NUCLEOTIDE SEQUENCE [LARGE SCALE GENOMIC DNA]</scope>
    <source>
        <strain evidence="1 2">JCM19232</strain>
    </source>
</reference>
<dbReference type="Proteomes" id="UP000031670">
    <property type="component" value="Unassembled WGS sequence"/>
</dbReference>
<evidence type="ECO:0000313" key="1">
    <source>
        <dbReference type="EMBL" id="GAM65359.1"/>
    </source>
</evidence>
<evidence type="ECO:0000313" key="2">
    <source>
        <dbReference type="Proteomes" id="UP000031670"/>
    </source>
</evidence>
<sequence length="39" mass="4624">MIAHDRTVIEQDDHIVMFLVDKKYVTNVEALFQPSPFYL</sequence>